<dbReference type="Proteomes" id="UP000792457">
    <property type="component" value="Unassembled WGS sequence"/>
</dbReference>
<keyword evidence="6" id="KW-0805">Transcription regulation</keyword>
<dbReference type="SMART" id="SM00401">
    <property type="entry name" value="ZnF_GATA"/>
    <property type="match status" value="2"/>
</dbReference>
<dbReference type="PROSITE" id="PS50114">
    <property type="entry name" value="GATA_ZN_FINGER_2"/>
    <property type="match status" value="2"/>
</dbReference>
<feature type="compositionally biased region" description="Low complexity" evidence="12">
    <location>
        <begin position="38"/>
        <end position="53"/>
    </location>
</feature>
<evidence type="ECO:0000256" key="9">
    <source>
        <dbReference type="ARBA" id="ARBA00023163"/>
    </source>
</evidence>
<feature type="compositionally biased region" description="Gly residues" evidence="12">
    <location>
        <begin position="367"/>
        <end position="379"/>
    </location>
</feature>
<reference evidence="14" key="2">
    <citation type="submission" date="2017-10" db="EMBL/GenBank/DDBJ databases">
        <title>Ladona fulva Genome sequencing and assembly.</title>
        <authorList>
            <person name="Murali S."/>
            <person name="Richards S."/>
            <person name="Bandaranaike D."/>
            <person name="Bellair M."/>
            <person name="Blankenburg K."/>
            <person name="Chao H."/>
            <person name="Dinh H."/>
            <person name="Doddapaneni H."/>
            <person name="Dugan-Rocha S."/>
            <person name="Elkadiri S."/>
            <person name="Gnanaolivu R."/>
            <person name="Hernandez B."/>
            <person name="Skinner E."/>
            <person name="Javaid M."/>
            <person name="Lee S."/>
            <person name="Li M."/>
            <person name="Ming W."/>
            <person name="Munidasa M."/>
            <person name="Muniz J."/>
            <person name="Nguyen L."/>
            <person name="Hughes D."/>
            <person name="Osuji N."/>
            <person name="Pu L.-L."/>
            <person name="Puazo M."/>
            <person name="Qu C."/>
            <person name="Quiroz J."/>
            <person name="Raj R."/>
            <person name="Weissenberger G."/>
            <person name="Xin Y."/>
            <person name="Zou X."/>
            <person name="Han Y."/>
            <person name="Worley K."/>
            <person name="Muzny D."/>
            <person name="Gibbs R."/>
        </authorList>
    </citation>
    <scope>NUCLEOTIDE SEQUENCE</scope>
    <source>
        <strain evidence="14">Sampled in the wild</strain>
    </source>
</reference>
<evidence type="ECO:0000256" key="1">
    <source>
        <dbReference type="ARBA" id="ARBA00004123"/>
    </source>
</evidence>
<feature type="region of interest" description="Disordered" evidence="12">
    <location>
        <begin position="31"/>
        <end position="182"/>
    </location>
</feature>
<dbReference type="GO" id="GO:0045944">
    <property type="term" value="P:positive regulation of transcription by RNA polymerase II"/>
    <property type="evidence" value="ECO:0007669"/>
    <property type="project" value="TreeGrafter"/>
</dbReference>
<feature type="compositionally biased region" description="Basic residues" evidence="12">
    <location>
        <begin position="160"/>
        <end position="176"/>
    </location>
</feature>
<feature type="domain" description="GATA-type" evidence="13">
    <location>
        <begin position="306"/>
        <end position="359"/>
    </location>
</feature>
<keyword evidence="2" id="KW-0479">Metal-binding</keyword>
<proteinExistence type="predicted"/>
<evidence type="ECO:0000256" key="12">
    <source>
        <dbReference type="SAM" id="MobiDB-lite"/>
    </source>
</evidence>
<keyword evidence="9" id="KW-0804">Transcription</keyword>
<dbReference type="Gene3D" id="3.30.50.10">
    <property type="entry name" value="Erythroid Transcription Factor GATA-1, subunit A"/>
    <property type="match status" value="2"/>
</dbReference>
<keyword evidence="4 11" id="KW-0863">Zinc-finger</keyword>
<feature type="domain" description="GATA-type" evidence="13">
    <location>
        <begin position="234"/>
        <end position="288"/>
    </location>
</feature>
<dbReference type="OrthoDB" id="2162994at2759"/>
<evidence type="ECO:0000256" key="7">
    <source>
        <dbReference type="ARBA" id="ARBA00023125"/>
    </source>
</evidence>
<dbReference type="SUPFAM" id="SSF57716">
    <property type="entry name" value="Glucocorticoid receptor-like (DNA-binding domain)"/>
    <property type="match status" value="2"/>
</dbReference>
<evidence type="ECO:0000256" key="8">
    <source>
        <dbReference type="ARBA" id="ARBA00023159"/>
    </source>
</evidence>
<evidence type="ECO:0000256" key="11">
    <source>
        <dbReference type="PROSITE-ProRule" id="PRU00094"/>
    </source>
</evidence>
<dbReference type="InterPro" id="IPR039355">
    <property type="entry name" value="Transcription_factor_GATA"/>
</dbReference>
<keyword evidence="15" id="KW-1185">Reference proteome</keyword>
<dbReference type="CDD" id="cd00202">
    <property type="entry name" value="ZnF_GATA"/>
    <property type="match status" value="2"/>
</dbReference>
<feature type="compositionally biased region" description="Low complexity" evidence="12">
    <location>
        <begin position="93"/>
        <end position="110"/>
    </location>
</feature>
<evidence type="ECO:0000256" key="6">
    <source>
        <dbReference type="ARBA" id="ARBA00023015"/>
    </source>
</evidence>
<reference evidence="14" key="1">
    <citation type="submission" date="2013-04" db="EMBL/GenBank/DDBJ databases">
        <authorList>
            <person name="Qu J."/>
            <person name="Murali S.C."/>
            <person name="Bandaranaike D."/>
            <person name="Bellair M."/>
            <person name="Blankenburg K."/>
            <person name="Chao H."/>
            <person name="Dinh H."/>
            <person name="Doddapaneni H."/>
            <person name="Downs B."/>
            <person name="Dugan-Rocha S."/>
            <person name="Elkadiri S."/>
            <person name="Gnanaolivu R.D."/>
            <person name="Hernandez B."/>
            <person name="Javaid M."/>
            <person name="Jayaseelan J.C."/>
            <person name="Lee S."/>
            <person name="Li M."/>
            <person name="Ming W."/>
            <person name="Munidasa M."/>
            <person name="Muniz J."/>
            <person name="Nguyen L."/>
            <person name="Ongeri F."/>
            <person name="Osuji N."/>
            <person name="Pu L.-L."/>
            <person name="Puazo M."/>
            <person name="Qu C."/>
            <person name="Quiroz J."/>
            <person name="Raj R."/>
            <person name="Weissenberger G."/>
            <person name="Xin Y."/>
            <person name="Zou X."/>
            <person name="Han Y."/>
            <person name="Richards S."/>
            <person name="Worley K."/>
            <person name="Muzny D."/>
            <person name="Gibbs R."/>
        </authorList>
    </citation>
    <scope>NUCLEOTIDE SEQUENCE</scope>
    <source>
        <strain evidence="14">Sampled in the wild</strain>
    </source>
</reference>
<evidence type="ECO:0000256" key="5">
    <source>
        <dbReference type="ARBA" id="ARBA00022833"/>
    </source>
</evidence>
<evidence type="ECO:0000256" key="4">
    <source>
        <dbReference type="ARBA" id="ARBA00022771"/>
    </source>
</evidence>
<feature type="region of interest" description="Disordered" evidence="12">
    <location>
        <begin position="351"/>
        <end position="437"/>
    </location>
</feature>
<keyword evidence="8" id="KW-0010">Activator</keyword>
<feature type="compositionally biased region" description="Basic and acidic residues" evidence="12">
    <location>
        <begin position="389"/>
        <end position="418"/>
    </location>
</feature>
<keyword evidence="7" id="KW-0238">DNA-binding</keyword>
<evidence type="ECO:0000259" key="13">
    <source>
        <dbReference type="PROSITE" id="PS50114"/>
    </source>
</evidence>
<dbReference type="FunFam" id="3.30.50.10:FF:000001">
    <property type="entry name" value="GATA transcription factor (GATAd)"/>
    <property type="match status" value="1"/>
</dbReference>
<dbReference type="Pfam" id="PF00320">
    <property type="entry name" value="GATA"/>
    <property type="match status" value="2"/>
</dbReference>
<dbReference type="GO" id="GO:0000122">
    <property type="term" value="P:negative regulation of transcription by RNA polymerase II"/>
    <property type="evidence" value="ECO:0007669"/>
    <property type="project" value="TreeGrafter"/>
</dbReference>
<organism evidence="14 15">
    <name type="scientific">Ladona fulva</name>
    <name type="common">Scarce chaser dragonfly</name>
    <name type="synonym">Libellula fulva</name>
    <dbReference type="NCBI Taxonomy" id="123851"/>
    <lineage>
        <taxon>Eukaryota</taxon>
        <taxon>Metazoa</taxon>
        <taxon>Ecdysozoa</taxon>
        <taxon>Arthropoda</taxon>
        <taxon>Hexapoda</taxon>
        <taxon>Insecta</taxon>
        <taxon>Pterygota</taxon>
        <taxon>Palaeoptera</taxon>
        <taxon>Odonata</taxon>
        <taxon>Epiprocta</taxon>
        <taxon>Anisoptera</taxon>
        <taxon>Libelluloidea</taxon>
        <taxon>Libellulidae</taxon>
        <taxon>Ladona</taxon>
    </lineage>
</organism>
<accession>A0A8K0NUC0</accession>
<dbReference type="GO" id="GO:0045165">
    <property type="term" value="P:cell fate commitment"/>
    <property type="evidence" value="ECO:0007669"/>
    <property type="project" value="TreeGrafter"/>
</dbReference>
<dbReference type="InterPro" id="IPR000679">
    <property type="entry name" value="Znf_GATA"/>
</dbReference>
<dbReference type="EMBL" id="KZ308117">
    <property type="protein sequence ID" value="KAG8221932.1"/>
    <property type="molecule type" value="Genomic_DNA"/>
</dbReference>
<comment type="caution">
    <text evidence="14">The sequence shown here is derived from an EMBL/GenBank/DDBJ whole genome shotgun (WGS) entry which is preliminary data.</text>
</comment>
<dbReference type="PRINTS" id="PR00619">
    <property type="entry name" value="GATAZNFINGER"/>
</dbReference>
<evidence type="ECO:0000313" key="14">
    <source>
        <dbReference type="EMBL" id="KAG8221932.1"/>
    </source>
</evidence>
<dbReference type="PROSITE" id="PS00344">
    <property type="entry name" value="GATA_ZN_FINGER_1"/>
    <property type="match status" value="2"/>
</dbReference>
<dbReference type="PANTHER" id="PTHR10071">
    <property type="entry name" value="TRANSCRIPTION FACTOR GATA FAMILY MEMBER"/>
    <property type="match status" value="1"/>
</dbReference>
<gene>
    <name evidence="14" type="ORF">J437_LFUL002491</name>
</gene>
<dbReference type="AlphaFoldDB" id="A0A8K0NUC0"/>
<dbReference type="GO" id="GO:0005634">
    <property type="term" value="C:nucleus"/>
    <property type="evidence" value="ECO:0007669"/>
    <property type="project" value="UniProtKB-SubCell"/>
</dbReference>
<feature type="compositionally biased region" description="Low complexity" evidence="12">
    <location>
        <begin position="67"/>
        <end position="81"/>
    </location>
</feature>
<evidence type="ECO:0000256" key="3">
    <source>
        <dbReference type="ARBA" id="ARBA00022737"/>
    </source>
</evidence>
<dbReference type="GO" id="GO:0000981">
    <property type="term" value="F:DNA-binding transcription factor activity, RNA polymerase II-specific"/>
    <property type="evidence" value="ECO:0007669"/>
    <property type="project" value="TreeGrafter"/>
</dbReference>
<keyword evidence="10" id="KW-0539">Nucleus</keyword>
<protein>
    <recommendedName>
        <fullName evidence="13">GATA-type domain-containing protein</fullName>
    </recommendedName>
</protein>
<name>A0A8K0NUC0_LADFU</name>
<evidence type="ECO:0000313" key="15">
    <source>
        <dbReference type="Proteomes" id="UP000792457"/>
    </source>
</evidence>
<keyword evidence="5" id="KW-0862">Zinc</keyword>
<dbReference type="InterPro" id="IPR013088">
    <property type="entry name" value="Znf_NHR/GATA"/>
</dbReference>
<evidence type="ECO:0000256" key="2">
    <source>
        <dbReference type="ARBA" id="ARBA00022723"/>
    </source>
</evidence>
<dbReference type="GO" id="GO:0008270">
    <property type="term" value="F:zinc ion binding"/>
    <property type="evidence" value="ECO:0007669"/>
    <property type="project" value="UniProtKB-KW"/>
</dbReference>
<evidence type="ECO:0000256" key="10">
    <source>
        <dbReference type="ARBA" id="ARBA00023242"/>
    </source>
</evidence>
<dbReference type="GO" id="GO:0000978">
    <property type="term" value="F:RNA polymerase II cis-regulatory region sequence-specific DNA binding"/>
    <property type="evidence" value="ECO:0007669"/>
    <property type="project" value="TreeGrafter"/>
</dbReference>
<sequence length="496" mass="53573">MFQGTSTPYQEGFIGGPVYVPTTRAMLGISYGSGGTESSSSANSASSSANPAAHHPHIHHPQAYSWAQNASSTATPSSQSADYSGGSGGLHQSFSSHRFPTTSSSSSVPNSEREDHYGPASGHLPMAQHHHHHQGFASQQGLQHPAAPVNATSATSGVHGYHHPGHHHSHHHHHHSPTAGNLLPAYPAAAAAAAYAQNVMTSMSSWRAYEGFQSLHQRGPGGSTYETQMAEYPFSEGRECVNCGAISTPLWRRDGTGHYLCNACGLYHKMNGMNRPLIKPSKRLVRYPDAIDTLSFLPSGPTTATRRLGLCCTNCGTRTTTLWRRNSEGEPVCNACGLYFKLHGVNRPLAMRKDGIQTRKRKPKGNSAGGGGPNGGGGTTPEMNSEGSKGVKGEESEEKKKESQEETREEGIERRPSEYYHANPETTKESKRPPRTAKRFFSIYPTATYSPTPSIQEEAFPAPSTNRLPVYIKTTFRGSTTPVEGSRICIARNRRS</sequence>
<dbReference type="FunFam" id="3.30.50.10:FF:000032">
    <property type="entry name" value="Transcription factor GATA-3"/>
    <property type="match status" value="1"/>
</dbReference>
<dbReference type="PANTHER" id="PTHR10071:SF337">
    <property type="entry name" value="GATA-BINDING FACTOR A"/>
    <property type="match status" value="1"/>
</dbReference>
<comment type="subcellular location">
    <subcellularLocation>
        <location evidence="1">Nucleus</location>
    </subcellularLocation>
</comment>
<keyword evidence="3" id="KW-0677">Repeat</keyword>